<evidence type="ECO:0000256" key="1">
    <source>
        <dbReference type="SAM" id="MobiDB-lite"/>
    </source>
</evidence>
<organism evidence="2 3">
    <name type="scientific">Cylindrotheca closterium</name>
    <dbReference type="NCBI Taxonomy" id="2856"/>
    <lineage>
        <taxon>Eukaryota</taxon>
        <taxon>Sar</taxon>
        <taxon>Stramenopiles</taxon>
        <taxon>Ochrophyta</taxon>
        <taxon>Bacillariophyta</taxon>
        <taxon>Bacillariophyceae</taxon>
        <taxon>Bacillariophycidae</taxon>
        <taxon>Bacillariales</taxon>
        <taxon>Bacillariaceae</taxon>
        <taxon>Cylindrotheca</taxon>
    </lineage>
</organism>
<sequence>MDYFGKDTAWYGGWCRGRRSINCQVRIEDGFCDCVIAELPQACMTGCRRKIHEGDCITKNGAGWGHVECECDNSSHNHRKRRSQRRGQHEEEKEGQEPQLNQDNSLEGILEAISKYRSPSQRSAPTANSRRPQVRVHVNGKNTEEIDGHTGRKLRLRTVKAEIIDRSRLNSKVSKIQEGRPHSEVNSSVPSLPIVTPQSGKKRPRDESTVKPSRPSRRLQFEG</sequence>
<dbReference type="Proteomes" id="UP001295423">
    <property type="component" value="Unassembled WGS sequence"/>
</dbReference>
<dbReference type="EMBL" id="CAKOGP040001836">
    <property type="protein sequence ID" value="CAJ1953651.1"/>
    <property type="molecule type" value="Genomic_DNA"/>
</dbReference>
<gene>
    <name evidence="2" type="ORF">CYCCA115_LOCUS14254</name>
</gene>
<comment type="caution">
    <text evidence="2">The sequence shown here is derived from an EMBL/GenBank/DDBJ whole genome shotgun (WGS) entry which is preliminary data.</text>
</comment>
<feature type="compositionally biased region" description="Basic residues" evidence="1">
    <location>
        <begin position="76"/>
        <end position="86"/>
    </location>
</feature>
<protein>
    <submittedName>
        <fullName evidence="2">Uncharacterized protein</fullName>
    </submittedName>
</protein>
<name>A0AAD2FVT8_9STRA</name>
<feature type="region of interest" description="Disordered" evidence="1">
    <location>
        <begin position="173"/>
        <end position="223"/>
    </location>
</feature>
<feature type="compositionally biased region" description="Basic and acidic residues" evidence="1">
    <location>
        <begin position="87"/>
        <end position="96"/>
    </location>
</feature>
<dbReference type="AlphaFoldDB" id="A0AAD2FVT8"/>
<feature type="compositionally biased region" description="Polar residues" evidence="1">
    <location>
        <begin position="117"/>
        <end position="131"/>
    </location>
</feature>
<reference evidence="2" key="1">
    <citation type="submission" date="2023-08" db="EMBL/GenBank/DDBJ databases">
        <authorList>
            <person name="Audoor S."/>
            <person name="Bilcke G."/>
        </authorList>
    </citation>
    <scope>NUCLEOTIDE SEQUENCE</scope>
</reference>
<keyword evidence="3" id="KW-1185">Reference proteome</keyword>
<feature type="region of interest" description="Disordered" evidence="1">
    <location>
        <begin position="116"/>
        <end position="150"/>
    </location>
</feature>
<accession>A0AAD2FVT8</accession>
<proteinExistence type="predicted"/>
<evidence type="ECO:0000313" key="3">
    <source>
        <dbReference type="Proteomes" id="UP001295423"/>
    </source>
</evidence>
<evidence type="ECO:0000313" key="2">
    <source>
        <dbReference type="EMBL" id="CAJ1953651.1"/>
    </source>
</evidence>
<feature type="region of interest" description="Disordered" evidence="1">
    <location>
        <begin position="73"/>
        <end position="104"/>
    </location>
</feature>